<accession>A0A1Z4JCX1</accession>
<dbReference type="Proteomes" id="UP000217895">
    <property type="component" value="Chromosome"/>
</dbReference>
<evidence type="ECO:0000313" key="2">
    <source>
        <dbReference type="Proteomes" id="UP000217895"/>
    </source>
</evidence>
<organism evidence="1 2">
    <name type="scientific">Leptolyngbya boryana NIES-2135</name>
    <dbReference type="NCBI Taxonomy" id="1973484"/>
    <lineage>
        <taxon>Bacteria</taxon>
        <taxon>Bacillati</taxon>
        <taxon>Cyanobacteriota</taxon>
        <taxon>Cyanophyceae</taxon>
        <taxon>Leptolyngbyales</taxon>
        <taxon>Leptolyngbyaceae</taxon>
        <taxon>Leptolyngbya group</taxon>
        <taxon>Leptolyngbya</taxon>
    </lineage>
</organism>
<dbReference type="AlphaFoldDB" id="A0A1Z4JCX1"/>
<proteinExistence type="predicted"/>
<name>A0A1Z4JCX1_LEPBY</name>
<evidence type="ECO:0000313" key="1">
    <source>
        <dbReference type="EMBL" id="BAY54581.1"/>
    </source>
</evidence>
<reference evidence="1 2" key="1">
    <citation type="submission" date="2017-06" db="EMBL/GenBank/DDBJ databases">
        <title>Genome sequencing of cyanobaciteial culture collection at National Institute for Environmental Studies (NIES).</title>
        <authorList>
            <person name="Hirose Y."/>
            <person name="Shimura Y."/>
            <person name="Fujisawa T."/>
            <person name="Nakamura Y."/>
            <person name="Kawachi M."/>
        </authorList>
    </citation>
    <scope>NUCLEOTIDE SEQUENCE [LARGE SCALE GENOMIC DNA]</scope>
    <source>
        <strain evidence="1 2">NIES-2135</strain>
    </source>
</reference>
<dbReference type="EMBL" id="AP018203">
    <property type="protein sequence ID" value="BAY54581.1"/>
    <property type="molecule type" value="Genomic_DNA"/>
</dbReference>
<sequence>MLTLLGIPRFEQYVLNMALVHLCDRESHVGYLTRQLNATDGSVQQITIYLPHPEQQYDGMTLEAGLTQGYNIEVEAILDRSQICYGIPNGAQFVRVLRQKGIDQGFQLAAIGLFIRPLAILKLDMILNIEAAEYQTIAVRHPVIRDYPSDWEQKLNQFLQREIASEALPNLAGYVDRAMNSDYTPPNWAQISKA</sequence>
<gene>
    <name evidence="1" type="ORF">NIES2135_13980</name>
</gene>
<protein>
    <submittedName>
        <fullName evidence="1">Uncharacterized protein</fullName>
    </submittedName>
</protein>
<keyword evidence="2" id="KW-1185">Reference proteome</keyword>